<evidence type="ECO:0000256" key="4">
    <source>
        <dbReference type="ARBA" id="ARBA00023242"/>
    </source>
</evidence>
<dbReference type="InterPro" id="IPR017930">
    <property type="entry name" value="Myb_dom"/>
</dbReference>
<gene>
    <name evidence="8" type="ORF">WJX72_006542</name>
</gene>
<dbReference type="GO" id="GO:0001006">
    <property type="term" value="F:RNA polymerase III type 3 promoter sequence-specific DNA binding"/>
    <property type="evidence" value="ECO:0007669"/>
    <property type="project" value="TreeGrafter"/>
</dbReference>
<evidence type="ECO:0000313" key="9">
    <source>
        <dbReference type="Proteomes" id="UP001489004"/>
    </source>
</evidence>
<dbReference type="Gene3D" id="1.10.10.60">
    <property type="entry name" value="Homeodomain-like"/>
    <property type="match status" value="3"/>
</dbReference>
<dbReference type="Proteomes" id="UP001489004">
    <property type="component" value="Unassembled WGS sequence"/>
</dbReference>
<feature type="domain" description="Myb-like" evidence="6">
    <location>
        <begin position="60"/>
        <end position="110"/>
    </location>
</feature>
<dbReference type="GO" id="GO:0042795">
    <property type="term" value="P:snRNA transcription by RNA polymerase II"/>
    <property type="evidence" value="ECO:0007669"/>
    <property type="project" value="TreeGrafter"/>
</dbReference>
<evidence type="ECO:0000256" key="3">
    <source>
        <dbReference type="ARBA" id="ARBA00023163"/>
    </source>
</evidence>
<evidence type="ECO:0000259" key="6">
    <source>
        <dbReference type="PROSITE" id="PS50090"/>
    </source>
</evidence>
<dbReference type="GO" id="GO:0019185">
    <property type="term" value="C:snRNA-activating protein complex"/>
    <property type="evidence" value="ECO:0007669"/>
    <property type="project" value="TreeGrafter"/>
</dbReference>
<comment type="caution">
    <text evidence="8">The sequence shown here is derived from an EMBL/GenBank/DDBJ whole genome shotgun (WGS) entry which is preliminary data.</text>
</comment>
<feature type="region of interest" description="Disordered" evidence="5">
    <location>
        <begin position="160"/>
        <end position="471"/>
    </location>
</feature>
<sequence length="815" mass="88692">MPMPTTVNGKPVKTGSWTVEEDRLLAEWQGKVGNRWSAVAKKIPGRTGQQCAQRWRHKVNPNIKKEKWTPSEDEALAALVAEFGNQWAEIARRLDGRTDQQCMGRWRRHLDPNIRREVWEAHEDEKLAEMYAVHGSQWSRISAAIPGRTAQQCRARWFQVEAGPTSGQKPVRKSARSPSRRASRRRSYASDGDFSDCEDGEEEEEEEEECLEDEWGGESDEDGLPPPEYSTPLRKAYARAMARGSDREASNARRTLLSPRSSDPGALERRSSGASRTSGRSTVTRHNISSAMPREDDSSGHASANVGSDRDADGHEGFSPPGRRAFSRLGGNPTPSRGQRAGLRGSPGMVQESPFRPAGHAMSMNAEAELLWPGGQRMDQASAQASMFASPSPRKRTARSPAEAQGAEHCQQSRMDPNSLRSPAKDPHHQTHNQGTPKRPPPAAGMGGRATPKTPRTNKAFQSPHPPQWRVSPSLNILSLLQSPHPSAKTDIMQSPGFKGLFTPDWAKRRLPDPQSAPPLYQPPEGATQLESEDSGSFGDGGRNSMGRGPVARKLNIEAALKGGAASQNANSIPPGRSQGLAHHQSSQAGEDPRDSGKCIPAVWDPQHAPLGTANAAAVQMARRKKCSPARRLKAGSPLAVNRVRLEGDAARKASDAEDSMDMSDGPQAYFPHHPLLRPGYYQLRPSNSIDTDDASDYMSASVRPADSEAEDSVLQAGSSGCWQLTDKENSACNALAQLSVLPIPELSINEASSMHPSFKVPEPEGQGQRHSYPDHFHDSAHPNADRARSLDPAALTGTTSSHVRMRLHALLEGL</sequence>
<organism evidence="8 9">
    <name type="scientific">[Myrmecia] bisecta</name>
    <dbReference type="NCBI Taxonomy" id="41462"/>
    <lineage>
        <taxon>Eukaryota</taxon>
        <taxon>Viridiplantae</taxon>
        <taxon>Chlorophyta</taxon>
        <taxon>core chlorophytes</taxon>
        <taxon>Trebouxiophyceae</taxon>
        <taxon>Trebouxiales</taxon>
        <taxon>Trebouxiaceae</taxon>
        <taxon>Myrmecia</taxon>
    </lineage>
</organism>
<reference evidence="8 9" key="1">
    <citation type="journal article" date="2024" name="Nat. Commun.">
        <title>Phylogenomics reveals the evolutionary origins of lichenization in chlorophyte algae.</title>
        <authorList>
            <person name="Puginier C."/>
            <person name="Libourel C."/>
            <person name="Otte J."/>
            <person name="Skaloud P."/>
            <person name="Haon M."/>
            <person name="Grisel S."/>
            <person name="Petersen M."/>
            <person name="Berrin J.G."/>
            <person name="Delaux P.M."/>
            <person name="Dal Grande F."/>
            <person name="Keller J."/>
        </authorList>
    </citation>
    <scope>NUCLEOTIDE SEQUENCE [LARGE SCALE GENOMIC DNA]</scope>
    <source>
        <strain evidence="8 9">SAG 2043</strain>
    </source>
</reference>
<proteinExistence type="predicted"/>
<feature type="compositionally biased region" description="Basic and acidic residues" evidence="5">
    <location>
        <begin position="772"/>
        <end position="787"/>
    </location>
</feature>
<dbReference type="InterPro" id="IPR009057">
    <property type="entry name" value="Homeodomain-like_sf"/>
</dbReference>
<feature type="region of interest" description="Disordered" evidence="5">
    <location>
        <begin position="756"/>
        <end position="787"/>
    </location>
</feature>
<feature type="region of interest" description="Disordered" evidence="5">
    <location>
        <begin position="486"/>
        <end position="549"/>
    </location>
</feature>
<keyword evidence="1" id="KW-0805">Transcription regulation</keyword>
<dbReference type="GO" id="GO:0042796">
    <property type="term" value="P:snRNA transcription by RNA polymerase III"/>
    <property type="evidence" value="ECO:0007669"/>
    <property type="project" value="TreeGrafter"/>
</dbReference>
<keyword evidence="4" id="KW-0539">Nucleus</keyword>
<dbReference type="PROSITE" id="PS51294">
    <property type="entry name" value="HTH_MYB"/>
    <property type="match status" value="3"/>
</dbReference>
<dbReference type="Pfam" id="PF13921">
    <property type="entry name" value="Myb_DNA-bind_6"/>
    <property type="match status" value="1"/>
</dbReference>
<feature type="domain" description="Myb-like" evidence="6">
    <location>
        <begin position="111"/>
        <end position="161"/>
    </location>
</feature>
<dbReference type="EMBL" id="JALJOR010000003">
    <property type="protein sequence ID" value="KAK9820139.1"/>
    <property type="molecule type" value="Genomic_DNA"/>
</dbReference>
<dbReference type="AlphaFoldDB" id="A0AAW1QFG0"/>
<dbReference type="InterPro" id="IPR051575">
    <property type="entry name" value="Myb-like_DNA-bd"/>
</dbReference>
<keyword evidence="2" id="KW-0238">DNA-binding</keyword>
<dbReference type="CDD" id="cd00167">
    <property type="entry name" value="SANT"/>
    <property type="match status" value="3"/>
</dbReference>
<keyword evidence="9" id="KW-1185">Reference proteome</keyword>
<feature type="compositionally biased region" description="Low complexity" evidence="5">
    <location>
        <begin position="272"/>
        <end position="285"/>
    </location>
</feature>
<feature type="domain" description="Myb-like" evidence="6">
    <location>
        <begin position="9"/>
        <end position="59"/>
    </location>
</feature>
<feature type="domain" description="HTH myb-type" evidence="7">
    <location>
        <begin position="60"/>
        <end position="114"/>
    </location>
</feature>
<feature type="compositionally biased region" description="Polar residues" evidence="5">
    <location>
        <begin position="410"/>
        <end position="421"/>
    </location>
</feature>
<name>A0AAW1QFG0_9CHLO</name>
<feature type="domain" description="HTH myb-type" evidence="7">
    <location>
        <begin position="9"/>
        <end position="56"/>
    </location>
</feature>
<feature type="compositionally biased region" description="Acidic residues" evidence="5">
    <location>
        <begin position="193"/>
        <end position="223"/>
    </location>
</feature>
<dbReference type="Pfam" id="PF00249">
    <property type="entry name" value="Myb_DNA-binding"/>
    <property type="match status" value="1"/>
</dbReference>
<accession>A0AAW1QFG0</accession>
<dbReference type="SUPFAM" id="SSF46689">
    <property type="entry name" value="Homeodomain-like"/>
    <property type="match status" value="2"/>
</dbReference>
<protein>
    <submittedName>
        <fullName evidence="8">Uncharacterized protein</fullName>
    </submittedName>
</protein>
<dbReference type="GO" id="GO:0000978">
    <property type="term" value="F:RNA polymerase II cis-regulatory region sequence-specific DNA binding"/>
    <property type="evidence" value="ECO:0007669"/>
    <property type="project" value="TreeGrafter"/>
</dbReference>
<keyword evidence="3" id="KW-0804">Transcription</keyword>
<evidence type="ECO:0000256" key="5">
    <source>
        <dbReference type="SAM" id="MobiDB-lite"/>
    </source>
</evidence>
<dbReference type="PROSITE" id="PS50090">
    <property type="entry name" value="MYB_LIKE"/>
    <property type="match status" value="3"/>
</dbReference>
<evidence type="ECO:0000259" key="7">
    <source>
        <dbReference type="PROSITE" id="PS51294"/>
    </source>
</evidence>
<feature type="region of interest" description="Disordered" evidence="5">
    <location>
        <begin position="566"/>
        <end position="599"/>
    </location>
</feature>
<dbReference type="InterPro" id="IPR001005">
    <property type="entry name" value="SANT/Myb"/>
</dbReference>
<dbReference type="PANTHER" id="PTHR46621:SF1">
    <property type="entry name" value="SNRNA-ACTIVATING PROTEIN COMPLEX SUBUNIT 4"/>
    <property type="match status" value="1"/>
</dbReference>
<feature type="compositionally biased region" description="Polar residues" evidence="5">
    <location>
        <begin position="379"/>
        <end position="389"/>
    </location>
</feature>
<evidence type="ECO:0000313" key="8">
    <source>
        <dbReference type="EMBL" id="KAK9820139.1"/>
    </source>
</evidence>
<dbReference type="SMART" id="SM00717">
    <property type="entry name" value="SANT"/>
    <property type="match status" value="3"/>
</dbReference>
<evidence type="ECO:0000256" key="2">
    <source>
        <dbReference type="ARBA" id="ARBA00023125"/>
    </source>
</evidence>
<evidence type="ECO:0000256" key="1">
    <source>
        <dbReference type="ARBA" id="ARBA00023015"/>
    </source>
</evidence>
<feature type="domain" description="HTH myb-type" evidence="7">
    <location>
        <begin position="115"/>
        <end position="157"/>
    </location>
</feature>
<dbReference type="PANTHER" id="PTHR46621">
    <property type="entry name" value="SNRNA-ACTIVATING PROTEIN COMPLEX SUBUNIT 4"/>
    <property type="match status" value="1"/>
</dbReference>
<feature type="compositionally biased region" description="Basic residues" evidence="5">
    <location>
        <begin position="170"/>
        <end position="187"/>
    </location>
</feature>